<dbReference type="EMBL" id="PGGW01000069">
    <property type="protein sequence ID" value="PJE94408.1"/>
    <property type="molecule type" value="Genomic_DNA"/>
</dbReference>
<sequence>MAVTFRKSFRILPGVRLNINRRSWSVTLGQGKGPRHTLNSAGHRTTSMNLPGPFGYRKRTTSKRRGGR</sequence>
<dbReference type="Pfam" id="PF14020">
    <property type="entry name" value="DUF4236"/>
    <property type="match status" value="1"/>
</dbReference>
<comment type="caution">
    <text evidence="3">The sequence shown here is derived from an EMBL/GenBank/DDBJ whole genome shotgun (WGS) entry which is preliminary data.</text>
</comment>
<dbReference type="RefSeq" id="WP_100205017.1">
    <property type="nucleotide sequence ID" value="NZ_PGGW01000069.1"/>
</dbReference>
<dbReference type="AlphaFoldDB" id="A0A2M8LR27"/>
<organism evidence="3 4">
    <name type="scientific">Streptomyces carminius</name>
    <dbReference type="NCBI Taxonomy" id="2665496"/>
    <lineage>
        <taxon>Bacteria</taxon>
        <taxon>Bacillati</taxon>
        <taxon>Actinomycetota</taxon>
        <taxon>Actinomycetes</taxon>
        <taxon>Kitasatosporales</taxon>
        <taxon>Streptomycetaceae</taxon>
        <taxon>Streptomyces</taxon>
    </lineage>
</organism>
<feature type="compositionally biased region" description="Basic residues" evidence="1">
    <location>
        <begin position="56"/>
        <end position="68"/>
    </location>
</feature>
<dbReference type="InterPro" id="IPR025330">
    <property type="entry name" value="DUF4236"/>
</dbReference>
<reference evidence="3 4" key="1">
    <citation type="submission" date="2017-11" db="EMBL/GenBank/DDBJ databases">
        <title>Streptomyces carmine sp. nov., a novel actinomycete isolated from Sophora alopecuroides in Xinjiang, China.</title>
        <authorList>
            <person name="Wang Y."/>
            <person name="Luo X."/>
            <person name="Wan C."/>
            <person name="Zhang L."/>
        </authorList>
    </citation>
    <scope>NUCLEOTIDE SEQUENCE [LARGE SCALE GENOMIC DNA]</scope>
    <source>
        <strain evidence="3 4">TRM SA0054</strain>
    </source>
</reference>
<evidence type="ECO:0000259" key="2">
    <source>
        <dbReference type="Pfam" id="PF14020"/>
    </source>
</evidence>
<evidence type="ECO:0000256" key="1">
    <source>
        <dbReference type="SAM" id="MobiDB-lite"/>
    </source>
</evidence>
<proteinExistence type="predicted"/>
<name>A0A2M8LR27_9ACTN</name>
<dbReference type="Proteomes" id="UP000230407">
    <property type="component" value="Unassembled WGS sequence"/>
</dbReference>
<keyword evidence="4" id="KW-1185">Reference proteome</keyword>
<evidence type="ECO:0000313" key="4">
    <source>
        <dbReference type="Proteomes" id="UP000230407"/>
    </source>
</evidence>
<accession>A0A2M8LR27</accession>
<feature type="domain" description="DUF4236" evidence="2">
    <location>
        <begin position="4"/>
        <end position="57"/>
    </location>
</feature>
<feature type="region of interest" description="Disordered" evidence="1">
    <location>
        <begin position="28"/>
        <end position="68"/>
    </location>
</feature>
<feature type="compositionally biased region" description="Polar residues" evidence="1">
    <location>
        <begin position="37"/>
        <end position="49"/>
    </location>
</feature>
<gene>
    <name evidence="3" type="ORF">CUT44_29690</name>
</gene>
<protein>
    <submittedName>
        <fullName evidence="3">DUF4236 domain-containing protein</fullName>
    </submittedName>
</protein>
<evidence type="ECO:0000313" key="3">
    <source>
        <dbReference type="EMBL" id="PJE94408.1"/>
    </source>
</evidence>